<dbReference type="AlphaFoldDB" id="A0A955L3E7"/>
<reference evidence="1" key="2">
    <citation type="journal article" date="2021" name="Microbiome">
        <title>Successional dynamics and alternative stable states in a saline activated sludge microbial community over 9 years.</title>
        <authorList>
            <person name="Wang Y."/>
            <person name="Ye J."/>
            <person name="Ju F."/>
            <person name="Liu L."/>
            <person name="Boyd J.A."/>
            <person name="Deng Y."/>
            <person name="Parks D.H."/>
            <person name="Jiang X."/>
            <person name="Yin X."/>
            <person name="Woodcroft B.J."/>
            <person name="Tyson G.W."/>
            <person name="Hugenholtz P."/>
            <person name="Polz M.F."/>
            <person name="Zhang T."/>
        </authorList>
    </citation>
    <scope>NUCLEOTIDE SEQUENCE</scope>
    <source>
        <strain evidence="1">HKST-UBA10</strain>
    </source>
</reference>
<protein>
    <submittedName>
        <fullName evidence="1">Uncharacterized protein</fullName>
    </submittedName>
</protein>
<reference evidence="1" key="1">
    <citation type="submission" date="2020-04" db="EMBL/GenBank/DDBJ databases">
        <authorList>
            <person name="Zhang T."/>
        </authorList>
    </citation>
    <scope>NUCLEOTIDE SEQUENCE</scope>
    <source>
        <strain evidence="1">HKST-UBA10</strain>
    </source>
</reference>
<name>A0A955L3E7_9BACT</name>
<accession>A0A955L3E7</accession>
<evidence type="ECO:0000313" key="2">
    <source>
        <dbReference type="Proteomes" id="UP000782843"/>
    </source>
</evidence>
<sequence length="220" mass="24330">MQEQSTYLPNSNKVLFPEINAGTHVCEKILVEVYGNGPHLVLIVDDGITQANGGLPKLKEQFLDQIKLTQGIKFVVVRPVEQIISTSLTSTQIRRRIDHCVSTCTDVVSLLSVTTTDALLELSEFQRSLLDAVEGSQLLAVIADGLMDSRYIYGYLSVKNGFEEIQKFLREVDLDGLLYRYSASLVPAEGIPSERQIKKEPGKLAELLTELAGRLVPQIA</sequence>
<dbReference type="EMBL" id="JAGQLG010000076">
    <property type="protein sequence ID" value="MCA9382178.1"/>
    <property type="molecule type" value="Genomic_DNA"/>
</dbReference>
<gene>
    <name evidence="1" type="ORF">KC660_02095</name>
</gene>
<organism evidence="1 2">
    <name type="scientific">Candidatus Dojkabacteria bacterium</name>
    <dbReference type="NCBI Taxonomy" id="2099670"/>
    <lineage>
        <taxon>Bacteria</taxon>
        <taxon>Candidatus Dojkabacteria</taxon>
    </lineage>
</organism>
<comment type="caution">
    <text evidence="1">The sequence shown here is derived from an EMBL/GenBank/DDBJ whole genome shotgun (WGS) entry which is preliminary data.</text>
</comment>
<evidence type="ECO:0000313" key="1">
    <source>
        <dbReference type="EMBL" id="MCA9382178.1"/>
    </source>
</evidence>
<dbReference type="Proteomes" id="UP000782843">
    <property type="component" value="Unassembled WGS sequence"/>
</dbReference>
<proteinExistence type="predicted"/>